<keyword evidence="2" id="KW-0560">Oxidoreductase</keyword>
<comment type="similarity">
    <text evidence="1">Belongs to the short-chain dehydrogenases/reductases (SDR) family.</text>
</comment>
<dbReference type="Pfam" id="PF13561">
    <property type="entry name" value="adh_short_C2"/>
    <property type="match status" value="1"/>
</dbReference>
<dbReference type="PRINTS" id="PR00080">
    <property type="entry name" value="SDRFAMILY"/>
</dbReference>
<dbReference type="InterPro" id="IPR006311">
    <property type="entry name" value="TAT_signal"/>
</dbReference>
<organism evidence="4 5">
    <name type="scientific">Funiculus sociatus GB2-A5</name>
    <dbReference type="NCBI Taxonomy" id="2933946"/>
    <lineage>
        <taxon>Bacteria</taxon>
        <taxon>Bacillati</taxon>
        <taxon>Cyanobacteriota</taxon>
        <taxon>Cyanophyceae</taxon>
        <taxon>Coleofasciculales</taxon>
        <taxon>Coleofasciculaceae</taxon>
        <taxon>Funiculus</taxon>
    </lineage>
</organism>
<dbReference type="PANTHER" id="PTHR24321">
    <property type="entry name" value="DEHYDROGENASES, SHORT CHAIN"/>
    <property type="match status" value="1"/>
</dbReference>
<gene>
    <name evidence="4" type="ORF">NDI37_10180</name>
</gene>
<dbReference type="InterPro" id="IPR020904">
    <property type="entry name" value="Sc_DH/Rdtase_CS"/>
</dbReference>
<reference evidence="4 5" key="1">
    <citation type="submission" date="2022-04" db="EMBL/GenBank/DDBJ databases">
        <title>Positive selection, recombination, and allopatry shape intraspecific diversity of widespread and dominant cyanobacteria.</title>
        <authorList>
            <person name="Wei J."/>
            <person name="Shu W."/>
            <person name="Hu C."/>
        </authorList>
    </citation>
    <scope>NUCLEOTIDE SEQUENCE [LARGE SCALE GENOMIC DNA]</scope>
    <source>
        <strain evidence="4 5">GB2-A5</strain>
    </source>
</reference>
<evidence type="ECO:0000256" key="3">
    <source>
        <dbReference type="SAM" id="MobiDB-lite"/>
    </source>
</evidence>
<dbReference type="PROSITE" id="PS51318">
    <property type="entry name" value="TAT"/>
    <property type="match status" value="1"/>
</dbReference>
<accession>A0ABV0JN30</accession>
<evidence type="ECO:0000256" key="2">
    <source>
        <dbReference type="ARBA" id="ARBA00023002"/>
    </source>
</evidence>
<dbReference type="SUPFAM" id="SSF51735">
    <property type="entry name" value="NAD(P)-binding Rossmann-fold domains"/>
    <property type="match status" value="1"/>
</dbReference>
<feature type="region of interest" description="Disordered" evidence="3">
    <location>
        <begin position="1"/>
        <end position="21"/>
    </location>
</feature>
<keyword evidence="5" id="KW-1185">Reference proteome</keyword>
<dbReference type="Proteomes" id="UP001442494">
    <property type="component" value="Unassembled WGS sequence"/>
</dbReference>
<dbReference type="InterPro" id="IPR002347">
    <property type="entry name" value="SDR_fam"/>
</dbReference>
<dbReference type="PANTHER" id="PTHR24321:SF11">
    <property type="entry name" value="BLR0893 PROTEIN"/>
    <property type="match status" value="1"/>
</dbReference>
<dbReference type="RefSeq" id="WP_242019265.1">
    <property type="nucleotide sequence ID" value="NZ_JAMPKK010000017.1"/>
</dbReference>
<dbReference type="PROSITE" id="PS00061">
    <property type="entry name" value="ADH_SHORT"/>
    <property type="match status" value="1"/>
</dbReference>
<sequence length="318" mass="33894">MTNDFEHNASSDVKTPRREKTIGVSRRRMMLYGGAGLAGVAAMTVGGRVDANTQQSAVAQQVSAKPEGRFAGKVVLITGATSGIGEATARAFAKEGATVHFCGRREALGEKVAQEINAQGGKASYQKVDVRQEEEIKAFIDTCVQKYGRIDIAFNNAGIESSPNTVAQQSLGDWMNVMTTNATGTFLSMKYELPVMLKQGSGAIINNASVSSHVGFATIAPYSASKHAIASLTKVAALEYADKNIRINSISPGAVDTPMLRRAMAAWKLSEEQIANEYPIKRLVAPEEIAKTVLWLSSADPTCIIGTDIDVTGGYLTK</sequence>
<dbReference type="EMBL" id="JAMPKK010000017">
    <property type="protein sequence ID" value="MEP0864836.1"/>
    <property type="molecule type" value="Genomic_DNA"/>
</dbReference>
<evidence type="ECO:0000313" key="5">
    <source>
        <dbReference type="Proteomes" id="UP001442494"/>
    </source>
</evidence>
<dbReference type="CDD" id="cd05233">
    <property type="entry name" value="SDR_c"/>
    <property type="match status" value="1"/>
</dbReference>
<dbReference type="PRINTS" id="PR00081">
    <property type="entry name" value="GDHRDH"/>
</dbReference>
<protein>
    <submittedName>
        <fullName evidence="4">SDR family oxidoreductase</fullName>
    </submittedName>
</protein>
<dbReference type="Gene3D" id="3.40.50.720">
    <property type="entry name" value="NAD(P)-binding Rossmann-like Domain"/>
    <property type="match status" value="1"/>
</dbReference>
<evidence type="ECO:0000256" key="1">
    <source>
        <dbReference type="ARBA" id="ARBA00006484"/>
    </source>
</evidence>
<evidence type="ECO:0000313" key="4">
    <source>
        <dbReference type="EMBL" id="MEP0864836.1"/>
    </source>
</evidence>
<dbReference type="InterPro" id="IPR036291">
    <property type="entry name" value="NAD(P)-bd_dom_sf"/>
</dbReference>
<proteinExistence type="inferred from homology"/>
<comment type="caution">
    <text evidence="4">The sequence shown here is derived from an EMBL/GenBank/DDBJ whole genome shotgun (WGS) entry which is preliminary data.</text>
</comment>
<name>A0ABV0JN30_9CYAN</name>